<proteinExistence type="predicted"/>
<feature type="signal peptide" evidence="1">
    <location>
        <begin position="1"/>
        <end position="20"/>
    </location>
</feature>
<keyword evidence="3" id="KW-1185">Reference proteome</keyword>
<sequence>MRWVFTVIAAMLLTSGCATLTETFEERFHCGSTRVYCGTRVDAVMISMATDKSAGVLRAFWPLAIMDLPLSLVADTLLLPYTAYLDSKAGESRPVGQRHAEETSKNTP</sequence>
<dbReference type="InterPro" id="IPR010780">
    <property type="entry name" value="DUF1375"/>
</dbReference>
<evidence type="ECO:0000313" key="2">
    <source>
        <dbReference type="EMBL" id="ABK98681.1"/>
    </source>
</evidence>
<dbReference type="HOGENOM" id="CLU_174770_0_0_7"/>
<organism evidence="2 3">
    <name type="scientific">Pelobacter propionicus (strain DSM 2379 / NBRC 103807 / OttBd1)</name>
    <dbReference type="NCBI Taxonomy" id="338966"/>
    <lineage>
        <taxon>Bacteria</taxon>
        <taxon>Pseudomonadati</taxon>
        <taxon>Thermodesulfobacteriota</taxon>
        <taxon>Desulfuromonadia</taxon>
        <taxon>Desulfuromonadales</taxon>
        <taxon>Desulfuromonadaceae</taxon>
        <taxon>Pelobacter</taxon>
    </lineage>
</organism>
<dbReference type="eggNOG" id="COG5645">
    <property type="taxonomic scope" value="Bacteria"/>
</dbReference>
<dbReference type="KEGG" id="ppd:Ppro_1056"/>
<dbReference type="EMBL" id="CP000482">
    <property type="protein sequence ID" value="ABK98681.1"/>
    <property type="molecule type" value="Genomic_DNA"/>
</dbReference>
<dbReference type="PROSITE" id="PS51257">
    <property type="entry name" value="PROKAR_LIPOPROTEIN"/>
    <property type="match status" value="1"/>
</dbReference>
<evidence type="ECO:0000313" key="3">
    <source>
        <dbReference type="Proteomes" id="UP000006732"/>
    </source>
</evidence>
<protein>
    <recommendedName>
        <fullName evidence="4">YceK/YidQ family lipoprotein</fullName>
    </recommendedName>
</protein>
<reference evidence="2 3" key="1">
    <citation type="submission" date="2006-10" db="EMBL/GenBank/DDBJ databases">
        <title>Complete sequence of chromosome of Pelobacter propionicus DSM 2379.</title>
        <authorList>
            <consortium name="US DOE Joint Genome Institute"/>
            <person name="Copeland A."/>
            <person name="Lucas S."/>
            <person name="Lapidus A."/>
            <person name="Barry K."/>
            <person name="Detter J.C."/>
            <person name="Glavina del Rio T."/>
            <person name="Hammon N."/>
            <person name="Israni S."/>
            <person name="Dalin E."/>
            <person name="Tice H."/>
            <person name="Pitluck S."/>
            <person name="Saunders E."/>
            <person name="Brettin T."/>
            <person name="Bruce D."/>
            <person name="Han C."/>
            <person name="Tapia R."/>
            <person name="Schmutz J."/>
            <person name="Larimer F."/>
            <person name="Land M."/>
            <person name="Hauser L."/>
            <person name="Kyrpides N."/>
            <person name="Kim E."/>
            <person name="Lovley D."/>
            <person name="Richardson P."/>
        </authorList>
    </citation>
    <scope>NUCLEOTIDE SEQUENCE [LARGE SCALE GENOMIC DNA]</scope>
    <source>
        <strain evidence="3">DSM 2379 / NBRC 103807 / OttBd1</strain>
    </source>
</reference>
<keyword evidence="1" id="KW-0732">Signal</keyword>
<dbReference type="AlphaFoldDB" id="A1AMW1"/>
<feature type="chain" id="PRO_5002631794" description="YceK/YidQ family lipoprotein" evidence="1">
    <location>
        <begin position="21"/>
        <end position="108"/>
    </location>
</feature>
<accession>A1AMW1</accession>
<dbReference type="Proteomes" id="UP000006732">
    <property type="component" value="Chromosome"/>
</dbReference>
<gene>
    <name evidence="2" type="ordered locus">Ppro_1056</name>
</gene>
<dbReference type="RefSeq" id="WP_011734985.1">
    <property type="nucleotide sequence ID" value="NC_008609.1"/>
</dbReference>
<evidence type="ECO:0000256" key="1">
    <source>
        <dbReference type="SAM" id="SignalP"/>
    </source>
</evidence>
<name>A1AMW1_PELPD</name>
<evidence type="ECO:0008006" key="4">
    <source>
        <dbReference type="Google" id="ProtNLM"/>
    </source>
</evidence>
<dbReference type="Pfam" id="PF07119">
    <property type="entry name" value="DUF1375"/>
    <property type="match status" value="1"/>
</dbReference>
<dbReference type="OrthoDB" id="5679649at2"/>